<protein>
    <submittedName>
        <fullName evidence="1">Uncharacterized protein</fullName>
    </submittedName>
</protein>
<dbReference type="AlphaFoldDB" id="A0A1S1NCG1"/>
<dbReference type="RefSeq" id="WP_070990157.1">
    <property type="nucleotide sequence ID" value="NZ_CBCSHD010000008.1"/>
</dbReference>
<accession>A0A1S1NCG1</accession>
<evidence type="ECO:0000313" key="1">
    <source>
        <dbReference type="EMBL" id="OHU97136.1"/>
    </source>
</evidence>
<sequence length="100" mass="11386">MLVRIGKVLFAIMVLGVLLLNTFLLDSHIKFSKENQKPTVVFKEVEIPTSTPTTSFFFRCLEYRRPQATDSYAFNSKENEPVKKSDVEACKQAAIELAEK</sequence>
<comment type="caution">
    <text evidence="1">The sequence shown here is derived from an EMBL/GenBank/DDBJ whole genome shotgun (WGS) entry which is preliminary data.</text>
</comment>
<dbReference type="EMBL" id="MNAN01000018">
    <property type="protein sequence ID" value="OHU97136.1"/>
    <property type="molecule type" value="Genomic_DNA"/>
</dbReference>
<evidence type="ECO:0000313" key="2">
    <source>
        <dbReference type="Proteomes" id="UP000180253"/>
    </source>
</evidence>
<name>A0A1S1NCG1_9GAMM</name>
<reference evidence="1 2" key="1">
    <citation type="submission" date="2016-10" db="EMBL/GenBank/DDBJ databases">
        <title>Pseudoalteromonas amylolytica sp. nov., isolated from the surface seawater.</title>
        <authorList>
            <person name="Wu Y.-H."/>
            <person name="Cheng H."/>
            <person name="Jin X.-B."/>
            <person name="Wang C.-S."/>
            <person name="Xu X.-W."/>
        </authorList>
    </citation>
    <scope>NUCLEOTIDE SEQUENCE [LARGE SCALE GENOMIC DNA]</scope>
    <source>
        <strain evidence="1 2">JCM 12483</strain>
    </source>
</reference>
<organism evidence="1 2">
    <name type="scientific">Pseudoalteromonas byunsanensis</name>
    <dbReference type="NCBI Taxonomy" id="327939"/>
    <lineage>
        <taxon>Bacteria</taxon>
        <taxon>Pseudomonadati</taxon>
        <taxon>Pseudomonadota</taxon>
        <taxon>Gammaproteobacteria</taxon>
        <taxon>Alteromonadales</taxon>
        <taxon>Pseudoalteromonadaceae</taxon>
        <taxon>Pseudoalteromonas</taxon>
    </lineage>
</organism>
<keyword evidence="2" id="KW-1185">Reference proteome</keyword>
<dbReference type="Proteomes" id="UP000180253">
    <property type="component" value="Unassembled WGS sequence"/>
</dbReference>
<gene>
    <name evidence="1" type="ORF">BIW53_02110</name>
</gene>
<proteinExistence type="predicted"/>